<organism evidence="1 2">
    <name type="scientific">Deefgea piscis</name>
    <dbReference type="NCBI Taxonomy" id="2739061"/>
    <lineage>
        <taxon>Bacteria</taxon>
        <taxon>Pseudomonadati</taxon>
        <taxon>Pseudomonadota</taxon>
        <taxon>Betaproteobacteria</taxon>
        <taxon>Neisseriales</taxon>
        <taxon>Chitinibacteraceae</taxon>
        <taxon>Deefgea</taxon>
    </lineage>
</organism>
<keyword evidence="1" id="KW-0614">Plasmid</keyword>
<evidence type="ECO:0000313" key="1">
    <source>
        <dbReference type="EMBL" id="QKJ68271.1"/>
    </source>
</evidence>
<dbReference type="KEGG" id="dee:HQN60_15780"/>
<geneLocation type="plasmid" evidence="1 2">
    <name>unnamed1</name>
</geneLocation>
<keyword evidence="2" id="KW-1185">Reference proteome</keyword>
<dbReference type="EMBL" id="CP054144">
    <property type="protein sequence ID" value="QKJ68271.1"/>
    <property type="molecule type" value="Genomic_DNA"/>
</dbReference>
<dbReference type="RefSeq" id="WP_173534772.1">
    <property type="nucleotide sequence ID" value="NZ_CP054144.1"/>
</dbReference>
<evidence type="ECO:0000313" key="2">
    <source>
        <dbReference type="Proteomes" id="UP000504844"/>
    </source>
</evidence>
<gene>
    <name evidence="1" type="ORF">HQN60_15780</name>
</gene>
<dbReference type="Proteomes" id="UP000504844">
    <property type="component" value="Plasmid unnamed1"/>
</dbReference>
<sequence>MSKNDSKQDDQNKLISFRVDDVFMKRFEALKERFSASGKKTSTSDLARSLLESASVQNAEFGDLLANVASSVREIIRLYKSNSPLRRSQWELVSYLINDAYQKNARQAVNGQYYKAALMAFSAWRKLSGKDSNDRYFKSNLRQTGEKDLLKSIDAIVQNMPQLISNSEAEFGARNFNVAMRDEIADINVLELNDVLLPYLSDLLPVVIRAVYQRTKTPLYEKERNFMASPIRPIKSDRYWLNILVSGDSFTAGLELSTHRSIHPINSFLQFQELVQIFNEVSEDNLSASSSCYWLSAPIPNCMESYHWRYYGHQMTLNPDEFVELKQIFATALQQGDVKQAVRGMIDIYGDI</sequence>
<accession>A0A6M8SUA7</accession>
<reference evidence="1 2" key="1">
    <citation type="submission" date="2020-05" db="EMBL/GenBank/DDBJ databases">
        <title>Complete genome sequence of Deefgea sp. D17.</title>
        <authorList>
            <person name="Bae J.-W."/>
            <person name="Han J.E."/>
        </authorList>
    </citation>
    <scope>NUCLEOTIDE SEQUENCE [LARGE SCALE GENOMIC DNA]</scope>
    <source>
        <strain evidence="1 2">D17</strain>
        <plasmid evidence="1 2">unnamed1</plasmid>
    </source>
</reference>
<dbReference type="AlphaFoldDB" id="A0A6M8SUA7"/>
<name>A0A6M8SUA7_9NEIS</name>
<proteinExistence type="predicted"/>
<protein>
    <submittedName>
        <fullName evidence="1">Uncharacterized protein</fullName>
    </submittedName>
</protein>